<dbReference type="PANTHER" id="PTHR31479:SF3">
    <property type="entry name" value="ALPHA_BETA-HYDROLASES SUPERFAMILY PROTEIN"/>
    <property type="match status" value="1"/>
</dbReference>
<dbReference type="Proteomes" id="UP000631114">
    <property type="component" value="Unassembled WGS sequence"/>
</dbReference>
<accession>A0A835LZP7</accession>
<keyword evidence="2" id="KW-1185">Reference proteome</keyword>
<evidence type="ECO:0000313" key="1">
    <source>
        <dbReference type="EMBL" id="KAF9609024.1"/>
    </source>
</evidence>
<protein>
    <submittedName>
        <fullName evidence="1">Uncharacterized protein</fullName>
    </submittedName>
</protein>
<dbReference type="OrthoDB" id="1707188at2759"/>
<dbReference type="PANTHER" id="PTHR31479">
    <property type="entry name" value="ALPHA/BETA-HYDROLASES SUPERFAMILY PROTEIN"/>
    <property type="match status" value="1"/>
</dbReference>
<dbReference type="AlphaFoldDB" id="A0A835LZP7"/>
<organism evidence="1 2">
    <name type="scientific">Coptis chinensis</name>
    <dbReference type="NCBI Taxonomy" id="261450"/>
    <lineage>
        <taxon>Eukaryota</taxon>
        <taxon>Viridiplantae</taxon>
        <taxon>Streptophyta</taxon>
        <taxon>Embryophyta</taxon>
        <taxon>Tracheophyta</taxon>
        <taxon>Spermatophyta</taxon>
        <taxon>Magnoliopsida</taxon>
        <taxon>Ranunculales</taxon>
        <taxon>Ranunculaceae</taxon>
        <taxon>Coptidoideae</taxon>
        <taxon>Coptis</taxon>
    </lineage>
</organism>
<proteinExistence type="predicted"/>
<name>A0A835LZP7_9MAGN</name>
<comment type="caution">
    <text evidence="1">The sequence shown here is derived from an EMBL/GenBank/DDBJ whole genome shotgun (WGS) entry which is preliminary data.</text>
</comment>
<gene>
    <name evidence="1" type="ORF">IFM89_012464</name>
</gene>
<sequence>MLLVVLHSGDNHKYSTDIRHSRLEWDRSDALSDFILMRPSGTPRAVLALRGTLLKSPTIRRDIEDDLRFTAWESLKSYVRFSLTLEALKLIVEKYGSTNVCIQDIH</sequence>
<reference evidence="1 2" key="1">
    <citation type="submission" date="2020-10" db="EMBL/GenBank/DDBJ databases">
        <title>The Coptis chinensis genome and diversification of protoberbering-type alkaloids.</title>
        <authorList>
            <person name="Wang B."/>
            <person name="Shu S."/>
            <person name="Song C."/>
            <person name="Liu Y."/>
        </authorList>
    </citation>
    <scope>NUCLEOTIDE SEQUENCE [LARGE SCALE GENOMIC DNA]</scope>
    <source>
        <strain evidence="1">HL-2020</strain>
        <tissue evidence="1">Leaf</tissue>
    </source>
</reference>
<evidence type="ECO:0000313" key="2">
    <source>
        <dbReference type="Proteomes" id="UP000631114"/>
    </source>
</evidence>
<dbReference type="EMBL" id="JADFTS010000004">
    <property type="protein sequence ID" value="KAF9609024.1"/>
    <property type="molecule type" value="Genomic_DNA"/>
</dbReference>